<comment type="caution">
    <text evidence="2">The sequence shown here is derived from an EMBL/GenBank/DDBJ whole genome shotgun (WGS) entry which is preliminary data.</text>
</comment>
<feature type="compositionally biased region" description="Basic and acidic residues" evidence="1">
    <location>
        <begin position="31"/>
        <end position="44"/>
    </location>
</feature>
<dbReference type="Gene3D" id="1.25.10.10">
    <property type="entry name" value="Leucine-rich Repeat Variant"/>
    <property type="match status" value="1"/>
</dbReference>
<reference evidence="2 3" key="1">
    <citation type="journal article" date="2013" name="Genome Announc.">
        <title>Draft Genome Sequence of Amycolatopsis decaplanina Strain DSM 44594T.</title>
        <authorList>
            <person name="Kaur N."/>
            <person name="Kumar S."/>
            <person name="Bala M."/>
            <person name="Raghava G.P."/>
            <person name="Mayilraj S."/>
        </authorList>
    </citation>
    <scope>NUCLEOTIDE SEQUENCE [LARGE SCALE GENOMIC DNA]</scope>
    <source>
        <strain evidence="2 3">DSM 44594</strain>
    </source>
</reference>
<dbReference type="AlphaFoldDB" id="M2XGL9"/>
<protein>
    <submittedName>
        <fullName evidence="2">Uncharacterized protein</fullName>
    </submittedName>
</protein>
<dbReference type="InterPro" id="IPR016024">
    <property type="entry name" value="ARM-type_fold"/>
</dbReference>
<dbReference type="Proteomes" id="UP000054226">
    <property type="component" value="Unassembled WGS sequence"/>
</dbReference>
<organism evidence="2 3">
    <name type="scientific">Amycolatopsis decaplanina DSM 44594</name>
    <dbReference type="NCBI Taxonomy" id="1284240"/>
    <lineage>
        <taxon>Bacteria</taxon>
        <taxon>Bacillati</taxon>
        <taxon>Actinomycetota</taxon>
        <taxon>Actinomycetes</taxon>
        <taxon>Pseudonocardiales</taxon>
        <taxon>Pseudonocardiaceae</taxon>
        <taxon>Amycolatopsis</taxon>
    </lineage>
</organism>
<dbReference type="EMBL" id="AOHO01000048">
    <property type="protein sequence ID" value="EME60101.1"/>
    <property type="molecule type" value="Genomic_DNA"/>
</dbReference>
<dbReference type="SUPFAM" id="SSF48371">
    <property type="entry name" value="ARM repeat"/>
    <property type="match status" value="1"/>
</dbReference>
<dbReference type="OrthoDB" id="3655233at2"/>
<gene>
    <name evidence="2" type="ORF">H074_13777</name>
</gene>
<dbReference type="InterPro" id="IPR011989">
    <property type="entry name" value="ARM-like"/>
</dbReference>
<feature type="region of interest" description="Disordered" evidence="1">
    <location>
        <begin position="1"/>
        <end position="51"/>
    </location>
</feature>
<proteinExistence type="predicted"/>
<evidence type="ECO:0000313" key="3">
    <source>
        <dbReference type="Proteomes" id="UP000054226"/>
    </source>
</evidence>
<evidence type="ECO:0000256" key="1">
    <source>
        <dbReference type="SAM" id="MobiDB-lite"/>
    </source>
</evidence>
<dbReference type="PATRIC" id="fig|1284240.4.peg.2811"/>
<dbReference type="RefSeq" id="WP_007030657.1">
    <property type="nucleotide sequence ID" value="NZ_AOHO01000048.1"/>
</dbReference>
<accession>M2XGL9</accession>
<name>M2XGL9_9PSEU</name>
<evidence type="ECO:0000313" key="2">
    <source>
        <dbReference type="EMBL" id="EME60101.1"/>
    </source>
</evidence>
<sequence>METTESGENLPPDTGGYGEAPEAENDSGQPRTKEDALRALKGEGPDWEDSDRSQAIINEWIGRSRGHGDTTINYFAAEVHAGRDFIIGGAGESRKRSSGATLVAIDVAEIAEYTVAFVEPAGFRRAMRVLHQKRVVTLATSEGLGQRTAALELLRRALGVDEPALYKLDALEVLGDRTWVPPYDAAGYLVPRDDASLRLLSETWFDAVSKRLETAGAYLVVLTEPLSHELAQATWRTDFVVENLAAPYSFDVVTERLCRTGLFEREVIKRQLTEAGARPLLDARPKPQFAVDFAAEVIRVVSDGGDLRDAVARLDRPGELVREWFSEHKRHDQLAFVFAVAVLEGSSYLTLSDAAAQLFTRLPDAPDEEPMHFRGTLRKDHPWIELEAGDGLGAAELVKFRNPRLQPVVLTHIWYEYDMYRPVLLAWLKNLCGHQDVEVRARAGTAVGIIASGDLQHAMHRYLRPWARSKTAQLRQSIALALSVVGALSEHTDAIWTLLQDWAEAPENVYERRMASTAGLVAGSPWGLDDPSRALGVLQRLAEDDDWDSLEVIAVGILHLLDDGSFTEVLGALLAWTARQDESALVEKGLVAFTFAARNPASRAEPEKTVVPVRRPGLPTLLANAVNAPRELAELWARALANAQVRPMALDALREWLRLADRDPSVFRAVRNQILTVAGLSDLDCERLEYHLEQWADSEGDPSTSAFEILRELSVPA</sequence>
<keyword evidence="3" id="KW-1185">Reference proteome</keyword>